<dbReference type="EMBL" id="JAWDGP010004237">
    <property type="protein sequence ID" value="KAK3766275.1"/>
    <property type="molecule type" value="Genomic_DNA"/>
</dbReference>
<keyword evidence="2" id="KW-1185">Reference proteome</keyword>
<accession>A0AAE1DDV3</accession>
<gene>
    <name evidence="1" type="ORF">RRG08_053778</name>
</gene>
<protein>
    <submittedName>
        <fullName evidence="1">Uncharacterized protein</fullName>
    </submittedName>
</protein>
<dbReference type="AlphaFoldDB" id="A0AAE1DDV3"/>
<name>A0AAE1DDV3_9GAST</name>
<dbReference type="Proteomes" id="UP001283361">
    <property type="component" value="Unassembled WGS sequence"/>
</dbReference>
<evidence type="ECO:0000313" key="2">
    <source>
        <dbReference type="Proteomes" id="UP001283361"/>
    </source>
</evidence>
<comment type="caution">
    <text evidence="1">The sequence shown here is derived from an EMBL/GenBank/DDBJ whole genome shotgun (WGS) entry which is preliminary data.</text>
</comment>
<evidence type="ECO:0000313" key="1">
    <source>
        <dbReference type="EMBL" id="KAK3766275.1"/>
    </source>
</evidence>
<proteinExistence type="predicted"/>
<organism evidence="1 2">
    <name type="scientific">Elysia crispata</name>
    <name type="common">lettuce slug</name>
    <dbReference type="NCBI Taxonomy" id="231223"/>
    <lineage>
        <taxon>Eukaryota</taxon>
        <taxon>Metazoa</taxon>
        <taxon>Spiralia</taxon>
        <taxon>Lophotrochozoa</taxon>
        <taxon>Mollusca</taxon>
        <taxon>Gastropoda</taxon>
        <taxon>Heterobranchia</taxon>
        <taxon>Euthyneura</taxon>
        <taxon>Panpulmonata</taxon>
        <taxon>Sacoglossa</taxon>
        <taxon>Placobranchoidea</taxon>
        <taxon>Plakobranchidae</taxon>
        <taxon>Elysia</taxon>
    </lineage>
</organism>
<reference evidence="1" key="1">
    <citation type="journal article" date="2023" name="G3 (Bethesda)">
        <title>A reference genome for the long-term kleptoplast-retaining sea slug Elysia crispata morphotype clarki.</title>
        <authorList>
            <person name="Eastman K.E."/>
            <person name="Pendleton A.L."/>
            <person name="Shaikh M.A."/>
            <person name="Suttiyut T."/>
            <person name="Ogas R."/>
            <person name="Tomko P."/>
            <person name="Gavelis G."/>
            <person name="Widhalm J.R."/>
            <person name="Wisecaver J.H."/>
        </authorList>
    </citation>
    <scope>NUCLEOTIDE SEQUENCE</scope>
    <source>
        <strain evidence="1">ECLA1</strain>
    </source>
</reference>
<sequence length="125" mass="13972">MKTSKFPQWLLRHCTQLVDDLMGPTWRVMFPLQMDRWTGNSSRSRSADNGENLRMCPPLATGQPQDGLSSSWSLIIFTVKRAGQATVQVDSLGESDLERSVQVNMDRVGPSNLVTIVWPIPGMPN</sequence>